<dbReference type="InterPro" id="IPR001466">
    <property type="entry name" value="Beta-lactam-related"/>
</dbReference>
<reference evidence="4 6" key="3">
    <citation type="submission" date="2017-04" db="EMBL/GenBank/DDBJ databases">
        <title>Kefir bacterial isolates.</title>
        <authorList>
            <person name="Kim Y."/>
            <person name="Blasche S."/>
            <person name="Patil K.R."/>
        </authorList>
    </citation>
    <scope>NUCLEOTIDE SEQUENCE [LARGE SCALE GENOMIC DNA]</scope>
    <source>
        <strain evidence="4 6">OG2</strain>
    </source>
</reference>
<evidence type="ECO:0000313" key="5">
    <source>
        <dbReference type="Proteomes" id="UP000076612"/>
    </source>
</evidence>
<name>A0A165EE04_9MICO</name>
<dbReference type="Proteomes" id="UP000076612">
    <property type="component" value="Unassembled WGS sequence"/>
</dbReference>
<evidence type="ECO:0000313" key="4">
    <source>
        <dbReference type="EMBL" id="PAK94833.1"/>
    </source>
</evidence>
<evidence type="ECO:0000259" key="2">
    <source>
        <dbReference type="Pfam" id="PF00144"/>
    </source>
</evidence>
<dbReference type="InterPro" id="IPR050491">
    <property type="entry name" value="AmpC-like"/>
</dbReference>
<evidence type="ECO:0000313" key="3">
    <source>
        <dbReference type="EMBL" id="KZE22808.1"/>
    </source>
</evidence>
<dbReference type="EMBL" id="NCWY01000011">
    <property type="protein sequence ID" value="PAK94833.1"/>
    <property type="molecule type" value="Genomic_DNA"/>
</dbReference>
<evidence type="ECO:0000313" key="6">
    <source>
        <dbReference type="Proteomes" id="UP000216867"/>
    </source>
</evidence>
<proteinExistence type="predicted"/>
<accession>A0A165EE04</accession>
<dbReference type="Pfam" id="PF00144">
    <property type="entry name" value="Beta-lactamase"/>
    <property type="match status" value="1"/>
</dbReference>
<keyword evidence="4" id="KW-0378">Hydrolase</keyword>
<dbReference type="GO" id="GO:0016787">
    <property type="term" value="F:hydrolase activity"/>
    <property type="evidence" value="ECO:0007669"/>
    <property type="project" value="UniProtKB-KW"/>
</dbReference>
<protein>
    <submittedName>
        <fullName evidence="4">Serine hydrolase</fullName>
    </submittedName>
</protein>
<dbReference type="Proteomes" id="UP000216867">
    <property type="component" value="Unassembled WGS sequence"/>
</dbReference>
<dbReference type="EMBL" id="LQQR01000006">
    <property type="protein sequence ID" value="KZE22808.1"/>
    <property type="molecule type" value="Genomic_DNA"/>
</dbReference>
<gene>
    <name evidence="3" type="ORF">AVW13_05365</name>
    <name evidence="4" type="ORF">B8X04_12560</name>
</gene>
<dbReference type="STRING" id="33889.AVW13_05365"/>
<dbReference type="InterPro" id="IPR012338">
    <property type="entry name" value="Beta-lactam/transpept-like"/>
</dbReference>
<sequence>MDEQAQAESMTIAPVRPDLDVIADRLHRAERELSAVGGEMAFGIVVRNGPGHAEAKLTNPYRPFRIASMTKSFTAAVMGSLENGGLNYDYPMYFLVPDLKGTAVGELTARECLTMGTGFGRDDPWADRMESMSRFDFLTFLQRPLVPIAHPGTGFEYCNLGYALLGLAAESVTDRTFPEMVTTEVTGPLQMPRTGFDVADFPDLVPGLRIDRLGRAHRLTPTRPGAFSAIGGMVSTAHDICQWMTIHMDALDAEANTAPGAWSHVLAANQRPHRPIAVETSRLHTEEVHYGYGLMHRQDSRFGRVLCHSGGYPGYGSHMRWFPDLGFGIVVLGNTTYYPAERIVRDAVDAAWLTAIGRAEENPRLRRDEPVTRASPVLERETAPAPTHPLPPGPRTGRTVLGAVAATLTWDDAFADAHFAVNMDLDEPRQERRERTAAWLESHRVDATRPVTVDDLTMETRLLGTVTVAEGAAITVRLDHLGDVQAITLSE</sequence>
<dbReference type="PANTHER" id="PTHR46825">
    <property type="entry name" value="D-ALANYL-D-ALANINE-CARBOXYPEPTIDASE/ENDOPEPTIDASE AMPH"/>
    <property type="match status" value="1"/>
</dbReference>
<dbReference type="Gene3D" id="3.40.710.10">
    <property type="entry name" value="DD-peptidase/beta-lactamase superfamily"/>
    <property type="match status" value="1"/>
</dbReference>
<dbReference type="RefSeq" id="WP_009378362.1">
    <property type="nucleotide sequence ID" value="NZ_DAMDKQ010000010.1"/>
</dbReference>
<dbReference type="PANTHER" id="PTHR46825:SF9">
    <property type="entry name" value="BETA-LACTAMASE-RELATED DOMAIN-CONTAINING PROTEIN"/>
    <property type="match status" value="1"/>
</dbReference>
<evidence type="ECO:0000256" key="1">
    <source>
        <dbReference type="SAM" id="MobiDB-lite"/>
    </source>
</evidence>
<feature type="domain" description="Beta-lactamase-related" evidence="2">
    <location>
        <begin position="51"/>
        <end position="349"/>
    </location>
</feature>
<dbReference type="SUPFAM" id="SSF56601">
    <property type="entry name" value="beta-lactamase/transpeptidase-like"/>
    <property type="match status" value="1"/>
</dbReference>
<dbReference type="AlphaFoldDB" id="A0A165EE04"/>
<comment type="caution">
    <text evidence="4">The sequence shown here is derived from an EMBL/GenBank/DDBJ whole genome shotgun (WGS) entry which is preliminary data.</text>
</comment>
<reference evidence="3" key="2">
    <citation type="submission" date="2016-01" db="EMBL/GenBank/DDBJ databases">
        <authorList>
            <person name="Hong K.W."/>
        </authorList>
    </citation>
    <scope>NUCLEOTIDE SEQUENCE</scope>
    <source>
        <strain evidence="3">M40</strain>
    </source>
</reference>
<reference evidence="5" key="1">
    <citation type="submission" date="2016-01" db="EMBL/GenBank/DDBJ databases">
        <title>Draft genome of Chromobacterium sp. F49.</title>
        <authorList>
            <person name="Hong K.W."/>
        </authorList>
    </citation>
    <scope>NUCLEOTIDE SEQUENCE [LARGE SCALE GENOMIC DNA]</scope>
    <source>
        <strain evidence="5">M40</strain>
    </source>
</reference>
<feature type="region of interest" description="Disordered" evidence="1">
    <location>
        <begin position="364"/>
        <end position="396"/>
    </location>
</feature>
<organism evidence="4 6">
    <name type="scientific">Brevibacterium casei</name>
    <dbReference type="NCBI Taxonomy" id="33889"/>
    <lineage>
        <taxon>Bacteria</taxon>
        <taxon>Bacillati</taxon>
        <taxon>Actinomycetota</taxon>
        <taxon>Actinomycetes</taxon>
        <taxon>Micrococcales</taxon>
        <taxon>Brevibacteriaceae</taxon>
        <taxon>Brevibacterium</taxon>
    </lineage>
</organism>